<dbReference type="RefSeq" id="WP_212323176.1">
    <property type="nucleotide sequence ID" value="NZ_AP024463.1"/>
</dbReference>
<dbReference type="Proteomes" id="UP000678513">
    <property type="component" value="Chromosome"/>
</dbReference>
<protein>
    <recommendedName>
        <fullName evidence="3">Addiction module toxin RelE</fullName>
    </recommendedName>
</protein>
<accession>A0ABX7Y501</accession>
<reference evidence="1 2" key="1">
    <citation type="submission" date="2021-03" db="EMBL/GenBank/DDBJ databases">
        <title>Human Oral Microbial Genomes.</title>
        <authorList>
            <person name="Johnston C.D."/>
            <person name="Chen T."/>
            <person name="Dewhirst F.E."/>
        </authorList>
    </citation>
    <scope>NUCLEOTIDE SEQUENCE [LARGE SCALE GENOMIC DNA]</scope>
    <source>
        <strain evidence="1 2">DSMZ 100122</strain>
    </source>
</reference>
<evidence type="ECO:0000313" key="1">
    <source>
        <dbReference type="EMBL" id="QUC07920.1"/>
    </source>
</evidence>
<evidence type="ECO:0000313" key="2">
    <source>
        <dbReference type="Proteomes" id="UP000678513"/>
    </source>
</evidence>
<keyword evidence="2" id="KW-1185">Reference proteome</keyword>
<sequence length="186" mass="21350">MTKNAKRVRLTDDAIDDLRRLHRKDPRIVRDVFAQMLLLERASDAGEPLVGALVGFRKLVVGDRSWRIVWRETTDVRNNPVLDISEIWAAGAREDGEIYSEMKRRVEKARKAGHPQAKPLAEVLEHMGRLYSDIPATPEPTQPAGLPDWLVRGLREELHLPMEEIANLSEPDAQRLMVEHWSRKPE</sequence>
<proteinExistence type="predicted"/>
<evidence type="ECO:0008006" key="3">
    <source>
        <dbReference type="Google" id="ProtNLM"/>
    </source>
</evidence>
<name>A0ABX7Y501_9ACTN</name>
<dbReference type="EMBL" id="CP072384">
    <property type="protein sequence ID" value="QUC07920.1"/>
    <property type="molecule type" value="Genomic_DNA"/>
</dbReference>
<organism evidence="1 2">
    <name type="scientific">Arachnia rubra</name>
    <dbReference type="NCBI Taxonomy" id="1547448"/>
    <lineage>
        <taxon>Bacteria</taxon>
        <taxon>Bacillati</taxon>
        <taxon>Actinomycetota</taxon>
        <taxon>Actinomycetes</taxon>
        <taxon>Propionibacteriales</taxon>
        <taxon>Propionibacteriaceae</taxon>
        <taxon>Arachnia</taxon>
    </lineage>
</organism>
<gene>
    <name evidence="1" type="ORF">J5A65_13550</name>
</gene>